<dbReference type="RefSeq" id="WP_245821603.1">
    <property type="nucleotide sequence ID" value="NZ_LDWY01000057.1"/>
</dbReference>
<feature type="non-terminal residue" evidence="1">
    <location>
        <position position="1"/>
    </location>
</feature>
<evidence type="ECO:0000313" key="2">
    <source>
        <dbReference type="Proteomes" id="UP000237472"/>
    </source>
</evidence>
<dbReference type="InterPro" id="IPR029058">
    <property type="entry name" value="AB_hydrolase_fold"/>
</dbReference>
<reference evidence="2" key="1">
    <citation type="submission" date="2015-06" db="EMBL/GenBank/DDBJ databases">
        <authorList>
            <person name="Parisi A."/>
            <person name="Chiara M."/>
            <person name="Florio D."/>
            <person name="Miccolupo A."/>
            <person name="Manzari C."/>
            <person name="Mion D."/>
            <person name="Caruso M."/>
            <person name="D'erchia A.M."/>
            <person name="Zanoni R."/>
        </authorList>
    </citation>
    <scope>NUCLEOTIDE SEQUENCE [LARGE SCALE GENOMIC DNA]</scope>
    <source>
        <strain evidence="2">73/13</strain>
    </source>
</reference>
<dbReference type="Proteomes" id="UP000237472">
    <property type="component" value="Unassembled WGS sequence"/>
</dbReference>
<gene>
    <name evidence="1" type="ORF">AA994_04445</name>
</gene>
<proteinExistence type="predicted"/>
<comment type="caution">
    <text evidence="1">The sequence shown here is derived from an EMBL/GenBank/DDBJ whole genome shotgun (WGS) entry which is preliminary data.</text>
</comment>
<dbReference type="AlphaFoldDB" id="A0A2G4R210"/>
<sequence>YAGGSYGGYLALLISKIAPWYVDAVFDNSGSALPQVKFILGRESKTCDAIETYPHNQNQYYTKTLWTRNPSSKYYFSDDCYLIRAILNPTHLALQQKANPHTIFVSYHSVEDELNPAKDKENLYEIYKHLKFDATLHLIRDIDAKFIKSLKHGMRISDKALIKKELPLVLEKLQNKTQKIAPYNEISYPCKDKIYRFKDTNEGFECEILNK</sequence>
<name>A0A2G4R210_9BACT</name>
<organism evidence="1 2">
    <name type="scientific">Campylobacter vulpis</name>
    <dbReference type="NCBI Taxonomy" id="1655500"/>
    <lineage>
        <taxon>Bacteria</taxon>
        <taxon>Pseudomonadati</taxon>
        <taxon>Campylobacterota</taxon>
        <taxon>Epsilonproteobacteria</taxon>
        <taxon>Campylobacterales</taxon>
        <taxon>Campylobacteraceae</taxon>
        <taxon>Campylobacter</taxon>
    </lineage>
</organism>
<accession>A0A2G4R210</accession>
<dbReference type="SUPFAM" id="SSF53474">
    <property type="entry name" value="alpha/beta-Hydrolases"/>
    <property type="match status" value="1"/>
</dbReference>
<dbReference type="EMBL" id="LDWY01000057">
    <property type="protein sequence ID" value="PHY90604.1"/>
    <property type="molecule type" value="Genomic_DNA"/>
</dbReference>
<dbReference type="InterPro" id="IPR022605">
    <property type="entry name" value="DUF2920"/>
</dbReference>
<dbReference type="Pfam" id="PF11144">
    <property type="entry name" value="DUF2920"/>
    <property type="match status" value="1"/>
</dbReference>
<protein>
    <submittedName>
        <fullName evidence="1">Carbonic anhydrase</fullName>
    </submittedName>
</protein>
<evidence type="ECO:0000313" key="1">
    <source>
        <dbReference type="EMBL" id="PHY90604.1"/>
    </source>
</evidence>